<reference evidence="1 2" key="1">
    <citation type="journal article" date="2021" name="Sci. Rep.">
        <title>The distribution of antibiotic resistance genes in chicken gut microbiota commensals.</title>
        <authorList>
            <person name="Juricova H."/>
            <person name="Matiasovicova J."/>
            <person name="Kubasova T."/>
            <person name="Cejkova D."/>
            <person name="Rychlik I."/>
        </authorList>
    </citation>
    <scope>NUCLEOTIDE SEQUENCE [LARGE SCALE GENOMIC DNA]</scope>
    <source>
        <strain evidence="1 2">An801</strain>
    </source>
</reference>
<dbReference type="Pfam" id="PF09719">
    <property type="entry name" value="C_GCAxxG_C_C"/>
    <property type="match status" value="1"/>
</dbReference>
<sequence>MTKEERIAKAVSLFKEGYNCSQSVVGAYADLYGFTFDQAMHMAASFGGGIGRMRETCGAACGMFMLAGLERCAKDGADREGKAANYKLVQELAGKFKEECGSLRCADLLGLSKKEPIVSTPEARTPQYYAKRPCAHMVETAAKIWGDFLENEGKL</sequence>
<keyword evidence="2" id="KW-1185">Reference proteome</keyword>
<dbReference type="Proteomes" id="UP000703295">
    <property type="component" value="Unassembled WGS sequence"/>
</dbReference>
<dbReference type="NCBIfam" id="TIGR01909">
    <property type="entry name" value="C_GCAxxG_C_C"/>
    <property type="match status" value="1"/>
</dbReference>
<comment type="caution">
    <text evidence="1">The sequence shown here is derived from an EMBL/GenBank/DDBJ whole genome shotgun (WGS) entry which is preliminary data.</text>
</comment>
<protein>
    <submittedName>
        <fullName evidence="1">C_GCAxxG_C_C family protein</fullName>
    </submittedName>
</protein>
<evidence type="ECO:0000313" key="2">
    <source>
        <dbReference type="Proteomes" id="UP000703295"/>
    </source>
</evidence>
<accession>A0ABS2EVR7</accession>
<organism evidence="1 2">
    <name type="scientific">Bacteroides mediterraneensis</name>
    <dbReference type="NCBI Taxonomy" id="1841856"/>
    <lineage>
        <taxon>Bacteria</taxon>
        <taxon>Pseudomonadati</taxon>
        <taxon>Bacteroidota</taxon>
        <taxon>Bacteroidia</taxon>
        <taxon>Bacteroidales</taxon>
        <taxon>Bacteroidaceae</taxon>
        <taxon>Bacteroides</taxon>
    </lineage>
</organism>
<gene>
    <name evidence="1" type="ORF">H6A31_08180</name>
</gene>
<proteinExistence type="predicted"/>
<evidence type="ECO:0000313" key="1">
    <source>
        <dbReference type="EMBL" id="MBM6758653.1"/>
    </source>
</evidence>
<dbReference type="EMBL" id="JACJJW010000019">
    <property type="protein sequence ID" value="MBM6758653.1"/>
    <property type="molecule type" value="Genomic_DNA"/>
</dbReference>
<dbReference type="InterPro" id="IPR010181">
    <property type="entry name" value="CGCAxxGCC_motif"/>
</dbReference>
<dbReference type="RefSeq" id="WP_204475831.1">
    <property type="nucleotide sequence ID" value="NZ_CATVUC010000001.1"/>
</dbReference>
<name>A0ABS2EVR7_9BACE</name>